<keyword evidence="7" id="KW-0282">Flagellum</keyword>
<dbReference type="Pfam" id="PF00700">
    <property type="entry name" value="Flagellin_C"/>
    <property type="match status" value="1"/>
</dbReference>
<dbReference type="PANTHER" id="PTHR42792:SF1">
    <property type="entry name" value="FLAGELLAR HOOK-ASSOCIATED PROTEIN 3"/>
    <property type="match status" value="1"/>
</dbReference>
<feature type="domain" description="Flagellin C-terminal" evidence="6">
    <location>
        <begin position="218"/>
        <end position="295"/>
    </location>
</feature>
<evidence type="ECO:0000256" key="3">
    <source>
        <dbReference type="ARBA" id="ARBA00023143"/>
    </source>
</evidence>
<organism evidence="7 8">
    <name type="scientific">Virgibacillus litoralis</name>
    <dbReference type="NCBI Taxonomy" id="578221"/>
    <lineage>
        <taxon>Bacteria</taxon>
        <taxon>Bacillati</taxon>
        <taxon>Bacillota</taxon>
        <taxon>Bacilli</taxon>
        <taxon>Bacillales</taxon>
        <taxon>Bacillaceae</taxon>
        <taxon>Virgibacillus</taxon>
    </lineage>
</organism>
<keyword evidence="8" id="KW-1185">Reference proteome</keyword>
<evidence type="ECO:0000259" key="5">
    <source>
        <dbReference type="Pfam" id="PF00669"/>
    </source>
</evidence>
<dbReference type="PANTHER" id="PTHR42792">
    <property type="entry name" value="FLAGELLIN"/>
    <property type="match status" value="1"/>
</dbReference>
<accession>A0ABS4HAP1</accession>
<dbReference type="InterPro" id="IPR001492">
    <property type="entry name" value="Flagellin"/>
</dbReference>
<name>A0ABS4HAP1_9BACI</name>
<feature type="domain" description="Flagellin N-terminal" evidence="5">
    <location>
        <begin position="7"/>
        <end position="141"/>
    </location>
</feature>
<reference evidence="7 8" key="1">
    <citation type="submission" date="2021-03" db="EMBL/GenBank/DDBJ databases">
        <title>Genomic Encyclopedia of Type Strains, Phase IV (KMG-IV): sequencing the most valuable type-strain genomes for metagenomic binning, comparative biology and taxonomic classification.</title>
        <authorList>
            <person name="Goeker M."/>
        </authorList>
    </citation>
    <scope>NUCLEOTIDE SEQUENCE [LARGE SCALE GENOMIC DNA]</scope>
    <source>
        <strain evidence="7 8">DSM 21085</strain>
    </source>
</reference>
<protein>
    <submittedName>
        <fullName evidence="7">Flagellar hook-associated protein 3 FlgL</fullName>
    </submittedName>
</protein>
<dbReference type="InterPro" id="IPR001029">
    <property type="entry name" value="Flagellin_N"/>
</dbReference>
<dbReference type="InterPro" id="IPR013384">
    <property type="entry name" value="Flagell_FlgL"/>
</dbReference>
<gene>
    <name evidence="7" type="ORF">J2Z82_000909</name>
</gene>
<evidence type="ECO:0000259" key="6">
    <source>
        <dbReference type="Pfam" id="PF00700"/>
    </source>
</evidence>
<comment type="similarity">
    <text evidence="2">Belongs to the bacterial flagellin family.</text>
</comment>
<dbReference type="Pfam" id="PF00669">
    <property type="entry name" value="Flagellin_N"/>
    <property type="match status" value="1"/>
</dbReference>
<proteinExistence type="inferred from homology"/>
<evidence type="ECO:0000256" key="1">
    <source>
        <dbReference type="ARBA" id="ARBA00004365"/>
    </source>
</evidence>
<comment type="subcellular location">
    <subcellularLocation>
        <location evidence="1">Bacterial flagellum</location>
    </subcellularLocation>
</comment>
<evidence type="ECO:0000313" key="8">
    <source>
        <dbReference type="Proteomes" id="UP001519328"/>
    </source>
</evidence>
<dbReference type="NCBIfam" id="TIGR02550">
    <property type="entry name" value="flagell_flgL"/>
    <property type="match status" value="1"/>
</dbReference>
<keyword evidence="7" id="KW-0969">Cilium</keyword>
<dbReference type="Gene3D" id="1.20.1330.10">
    <property type="entry name" value="f41 fragment of flagellin, N-terminal domain"/>
    <property type="match status" value="1"/>
</dbReference>
<feature type="coiled-coil region" evidence="4">
    <location>
        <begin position="74"/>
        <end position="128"/>
    </location>
</feature>
<sequence length="302" mass="33459">MMRITQGMLSNNMLNNLSNSYSKMNTYMNQLSTGKKINRPSDDPVIAMKGMGYRTELKEVEQFKRNTNEVHNWMDNSDAALDKTTQALQKLRELAVQASNDTYDDGQRENIMEEAEQLKEHLADIANTQVNGKYIFNGTSTDTKPVTINENGDITKIAINSDPVMIEVANGTKLQANVDAGSVFAGDPDSTGDLFGEIDTFINALADGKDQSAIEANIKALDANIDNVVNARADLGARMNRLELVENRLSEQEVIATKTMSENEDIDYEKVITKLTSQESIHRAALSAGSRIIQPTLMDFLR</sequence>
<dbReference type="SUPFAM" id="SSF64518">
    <property type="entry name" value="Phase 1 flagellin"/>
    <property type="match status" value="1"/>
</dbReference>
<keyword evidence="4" id="KW-0175">Coiled coil</keyword>
<keyword evidence="7" id="KW-0966">Cell projection</keyword>
<keyword evidence="3" id="KW-0975">Bacterial flagellum</keyword>
<evidence type="ECO:0000256" key="2">
    <source>
        <dbReference type="ARBA" id="ARBA00005709"/>
    </source>
</evidence>
<dbReference type="EMBL" id="JAGGKK010000003">
    <property type="protein sequence ID" value="MBP1947980.1"/>
    <property type="molecule type" value="Genomic_DNA"/>
</dbReference>
<evidence type="ECO:0000313" key="7">
    <source>
        <dbReference type="EMBL" id="MBP1947980.1"/>
    </source>
</evidence>
<evidence type="ECO:0000256" key="4">
    <source>
        <dbReference type="SAM" id="Coils"/>
    </source>
</evidence>
<comment type="caution">
    <text evidence="7">The sequence shown here is derived from an EMBL/GenBank/DDBJ whole genome shotgun (WGS) entry which is preliminary data.</text>
</comment>
<dbReference type="InterPro" id="IPR046358">
    <property type="entry name" value="Flagellin_C"/>
</dbReference>
<dbReference type="Proteomes" id="UP001519328">
    <property type="component" value="Unassembled WGS sequence"/>
</dbReference>